<comment type="caution">
    <text evidence="1">The sequence shown here is derived from an EMBL/GenBank/DDBJ whole genome shotgun (WGS) entry which is preliminary data.</text>
</comment>
<dbReference type="RefSeq" id="WP_147928800.1">
    <property type="nucleotide sequence ID" value="NZ_VOXD01000001.1"/>
</dbReference>
<name>A0A5C7FKA5_9BACT</name>
<dbReference type="AlphaFoldDB" id="A0A5C7FKA5"/>
<sequence>MLPALLFSMFFLLPTWWLWRGELRAWAAVPFLTCLILLGFTLGIKLDDTNHKQAIADAEVLLDQLRIADIYVANDLTNKDELLLLTSLGSQALYRTAAYIPERKGAVDSTLYIMAAWVADRSNLRQWQRNANWDREAYFLAHAGATLGHYQLVTNDLTFEQAFKNIGEHLGKRLQRGRYKHLLSRPGEDFFRPADNAAALYTLSLFDQLYGTNYTKANYNDWATYLKDELYYAESRLPCSAFSATNRCTLEPTASATGLYIAYRAAAYPEDNKNDIPWREWLHYFGKTSMSPFSMGIRSNMRKGETPRFCDQTAYPLDCDRYEEAVGLWAASEYNGNYTYFRLYAANAMQRWFFSPVNYSAMRAPRRIGELTRVAIRAIGCSPGGVKN</sequence>
<dbReference type="EMBL" id="VOXD01000001">
    <property type="protein sequence ID" value="TXF91759.1"/>
    <property type="molecule type" value="Genomic_DNA"/>
</dbReference>
<evidence type="ECO:0000313" key="2">
    <source>
        <dbReference type="Proteomes" id="UP000321907"/>
    </source>
</evidence>
<organism evidence="1 2">
    <name type="scientific">Neolewinella aurantiaca</name>
    <dbReference type="NCBI Taxonomy" id="2602767"/>
    <lineage>
        <taxon>Bacteria</taxon>
        <taxon>Pseudomonadati</taxon>
        <taxon>Bacteroidota</taxon>
        <taxon>Saprospiria</taxon>
        <taxon>Saprospirales</taxon>
        <taxon>Lewinellaceae</taxon>
        <taxon>Neolewinella</taxon>
    </lineage>
</organism>
<protein>
    <submittedName>
        <fullName evidence="1">Uncharacterized protein</fullName>
    </submittedName>
</protein>
<evidence type="ECO:0000313" key="1">
    <source>
        <dbReference type="EMBL" id="TXF91759.1"/>
    </source>
</evidence>
<dbReference type="Proteomes" id="UP000321907">
    <property type="component" value="Unassembled WGS sequence"/>
</dbReference>
<gene>
    <name evidence="1" type="ORF">FUA23_00815</name>
</gene>
<accession>A0A5C7FKA5</accession>
<reference evidence="1 2" key="1">
    <citation type="submission" date="2019-08" db="EMBL/GenBank/DDBJ databases">
        <title>Lewinella sp. strain SSH13 Genome sequencing and assembly.</title>
        <authorList>
            <person name="Kim I."/>
        </authorList>
    </citation>
    <scope>NUCLEOTIDE SEQUENCE [LARGE SCALE GENOMIC DNA]</scope>
    <source>
        <strain evidence="1 2">SSH13</strain>
    </source>
</reference>
<dbReference type="OrthoDB" id="1489680at2"/>
<keyword evidence="2" id="KW-1185">Reference proteome</keyword>
<proteinExistence type="predicted"/>